<dbReference type="GO" id="GO:0005886">
    <property type="term" value="C:plasma membrane"/>
    <property type="evidence" value="ECO:0007669"/>
    <property type="project" value="UniProtKB-SubCell"/>
</dbReference>
<evidence type="ECO:0000256" key="5">
    <source>
        <dbReference type="ARBA" id="ARBA00022475"/>
    </source>
</evidence>
<dbReference type="GO" id="GO:0009288">
    <property type="term" value="C:bacterial-type flagellum"/>
    <property type="evidence" value="ECO:0007669"/>
    <property type="project" value="InterPro"/>
</dbReference>
<evidence type="ECO:0000313" key="12">
    <source>
        <dbReference type="Proteomes" id="UP000245634"/>
    </source>
</evidence>
<dbReference type="RefSeq" id="WP_109689365.1">
    <property type="nucleotide sequence ID" value="NZ_QGGL01000009.1"/>
</dbReference>
<dbReference type="OrthoDB" id="2381687at2"/>
<dbReference type="AlphaFoldDB" id="A0A316D9V2"/>
<dbReference type="InterPro" id="IPR053716">
    <property type="entry name" value="Flag_assembly_chemotaxis_eff"/>
</dbReference>
<comment type="similarity">
    <text evidence="2">Belongs to the FliJ family.</text>
</comment>
<comment type="caution">
    <text evidence="11">The sequence shown here is derived from an EMBL/GenBank/DDBJ whole genome shotgun (WGS) entry which is preliminary data.</text>
</comment>
<protein>
    <recommendedName>
        <fullName evidence="3">Flagellar FliJ protein</fullName>
    </recommendedName>
</protein>
<accession>A0A316D9V2</accession>
<keyword evidence="10" id="KW-1006">Bacterial flagellum protein export</keyword>
<name>A0A316D9V2_9BACL</name>
<keyword evidence="7" id="KW-1005">Bacterial flagellum biogenesis</keyword>
<dbReference type="Gene3D" id="1.10.287.1700">
    <property type="match status" value="1"/>
</dbReference>
<comment type="subcellular location">
    <subcellularLocation>
        <location evidence="1">Cell membrane</location>
        <topology evidence="1">Peripheral membrane protein</topology>
        <orientation evidence="1">Cytoplasmic side</orientation>
    </subcellularLocation>
</comment>
<dbReference type="EMBL" id="QGGL01000009">
    <property type="protein sequence ID" value="PWK12711.1"/>
    <property type="molecule type" value="Genomic_DNA"/>
</dbReference>
<evidence type="ECO:0000256" key="10">
    <source>
        <dbReference type="ARBA" id="ARBA00023225"/>
    </source>
</evidence>
<dbReference type="InterPro" id="IPR012823">
    <property type="entry name" value="Flagell_FliJ"/>
</dbReference>
<evidence type="ECO:0000256" key="1">
    <source>
        <dbReference type="ARBA" id="ARBA00004413"/>
    </source>
</evidence>
<reference evidence="11 12" key="1">
    <citation type="submission" date="2018-05" db="EMBL/GenBank/DDBJ databases">
        <title>Genomic Encyclopedia of Type Strains, Phase IV (KMG-IV): sequencing the most valuable type-strain genomes for metagenomic binning, comparative biology and taxonomic classification.</title>
        <authorList>
            <person name="Goeker M."/>
        </authorList>
    </citation>
    <scope>NUCLEOTIDE SEQUENCE [LARGE SCALE GENOMIC DNA]</scope>
    <source>
        <strain evidence="11 12">DSM 18773</strain>
    </source>
</reference>
<keyword evidence="12" id="KW-1185">Reference proteome</keyword>
<evidence type="ECO:0000256" key="9">
    <source>
        <dbReference type="ARBA" id="ARBA00023136"/>
    </source>
</evidence>
<dbReference type="GO" id="GO:0044781">
    <property type="term" value="P:bacterial-type flagellum organization"/>
    <property type="evidence" value="ECO:0007669"/>
    <property type="project" value="UniProtKB-KW"/>
</dbReference>
<dbReference type="Proteomes" id="UP000245634">
    <property type="component" value="Unassembled WGS sequence"/>
</dbReference>
<gene>
    <name evidence="11" type="ORF">C7459_10963</name>
</gene>
<dbReference type="Pfam" id="PF02050">
    <property type="entry name" value="FliJ"/>
    <property type="match status" value="1"/>
</dbReference>
<organism evidence="11 12">
    <name type="scientific">Tumebacillus permanentifrigoris</name>
    <dbReference type="NCBI Taxonomy" id="378543"/>
    <lineage>
        <taxon>Bacteria</taxon>
        <taxon>Bacillati</taxon>
        <taxon>Bacillota</taxon>
        <taxon>Bacilli</taxon>
        <taxon>Bacillales</taxon>
        <taxon>Alicyclobacillaceae</taxon>
        <taxon>Tumebacillus</taxon>
    </lineage>
</organism>
<sequence>MSIRMESLHKITGLKNRLTQQANWRYSESLRSLETEQQKLQELLHSHDQSIGELHSLTMDGATSQELQDWLQFMLSQRNQIERQNHLLEGKRSECTEKRQEMTESYLEEQKWVKLQGRRLEEHQVFLNKIGQEALDEIAVTRHQRIKG</sequence>
<proteinExistence type="inferred from homology"/>
<evidence type="ECO:0000256" key="8">
    <source>
        <dbReference type="ARBA" id="ARBA00022927"/>
    </source>
</evidence>
<dbReference type="GO" id="GO:0006935">
    <property type="term" value="P:chemotaxis"/>
    <property type="evidence" value="ECO:0007669"/>
    <property type="project" value="UniProtKB-KW"/>
</dbReference>
<evidence type="ECO:0000256" key="4">
    <source>
        <dbReference type="ARBA" id="ARBA00022448"/>
    </source>
</evidence>
<keyword evidence="11" id="KW-0282">Flagellum</keyword>
<keyword evidence="6" id="KW-0145">Chemotaxis</keyword>
<evidence type="ECO:0000313" key="11">
    <source>
        <dbReference type="EMBL" id="PWK12711.1"/>
    </source>
</evidence>
<keyword evidence="4" id="KW-0813">Transport</keyword>
<keyword evidence="8" id="KW-0653">Protein transport</keyword>
<dbReference type="GO" id="GO:0015031">
    <property type="term" value="P:protein transport"/>
    <property type="evidence" value="ECO:0007669"/>
    <property type="project" value="UniProtKB-KW"/>
</dbReference>
<keyword evidence="11" id="KW-0966">Cell projection</keyword>
<evidence type="ECO:0000256" key="7">
    <source>
        <dbReference type="ARBA" id="ARBA00022795"/>
    </source>
</evidence>
<dbReference type="GO" id="GO:0071973">
    <property type="term" value="P:bacterial-type flagellum-dependent cell motility"/>
    <property type="evidence" value="ECO:0007669"/>
    <property type="project" value="InterPro"/>
</dbReference>
<evidence type="ECO:0000256" key="2">
    <source>
        <dbReference type="ARBA" id="ARBA00010004"/>
    </source>
</evidence>
<evidence type="ECO:0000256" key="6">
    <source>
        <dbReference type="ARBA" id="ARBA00022500"/>
    </source>
</evidence>
<keyword evidence="9" id="KW-0472">Membrane</keyword>
<keyword evidence="11" id="KW-0969">Cilium</keyword>
<evidence type="ECO:0000256" key="3">
    <source>
        <dbReference type="ARBA" id="ARBA00020392"/>
    </source>
</evidence>
<keyword evidence="5" id="KW-1003">Cell membrane</keyword>